<evidence type="ECO:0000313" key="7">
    <source>
        <dbReference type="Proteomes" id="UP000199250"/>
    </source>
</evidence>
<dbReference type="EMBL" id="FNYO01000038">
    <property type="protein sequence ID" value="SEJ09921.1"/>
    <property type="molecule type" value="Genomic_DNA"/>
</dbReference>
<accession>A0A1H6X129</accession>
<dbReference type="InterPro" id="IPR052755">
    <property type="entry name" value="Lysozyme_Inhibitor_LprI"/>
</dbReference>
<evidence type="ECO:0000313" key="5">
    <source>
        <dbReference type="EMBL" id="SEJ22851.1"/>
    </source>
</evidence>
<dbReference type="GO" id="GO:0005576">
    <property type="term" value="C:extracellular region"/>
    <property type="evidence" value="ECO:0007669"/>
    <property type="project" value="TreeGrafter"/>
</dbReference>
<feature type="signal peptide" evidence="2">
    <location>
        <begin position="1"/>
        <end position="20"/>
    </location>
</feature>
<dbReference type="PANTHER" id="PTHR37549:SF1">
    <property type="entry name" value="LIPOPROTEIN LPRI"/>
    <property type="match status" value="1"/>
</dbReference>
<dbReference type="Proteomes" id="UP000199005">
    <property type="component" value="Unassembled WGS sequence"/>
</dbReference>
<evidence type="ECO:0000313" key="4">
    <source>
        <dbReference type="EMBL" id="SEJ09921.1"/>
    </source>
</evidence>
<feature type="region of interest" description="Disordered" evidence="1">
    <location>
        <begin position="145"/>
        <end position="164"/>
    </location>
</feature>
<organism evidence="5 7">
    <name type="scientific">Azotobacter beijerinckii</name>
    <dbReference type="NCBI Taxonomy" id="170623"/>
    <lineage>
        <taxon>Bacteria</taxon>
        <taxon>Pseudomonadati</taxon>
        <taxon>Pseudomonadota</taxon>
        <taxon>Gammaproteobacteria</taxon>
        <taxon>Pseudomonadales</taxon>
        <taxon>Pseudomonadaceae</taxon>
        <taxon>Azotobacter</taxon>
    </lineage>
</organism>
<dbReference type="Pfam" id="PF07007">
    <property type="entry name" value="LprI"/>
    <property type="match status" value="1"/>
</dbReference>
<dbReference type="OrthoDB" id="5957809at2"/>
<reference evidence="6 7" key="1">
    <citation type="submission" date="2016-10" db="EMBL/GenBank/DDBJ databases">
        <authorList>
            <person name="de Groot N.N."/>
        </authorList>
    </citation>
    <scope>NUCLEOTIDE SEQUENCE [LARGE SCALE GENOMIC DNA]</scope>
    <source>
        <strain evidence="4 6">DSM 1041</strain>
        <strain evidence="5 7">DSM 373</strain>
    </source>
</reference>
<feature type="domain" description="Lysozyme inhibitor LprI-like N-terminal" evidence="3">
    <location>
        <begin position="178"/>
        <end position="249"/>
    </location>
</feature>
<keyword evidence="2" id="KW-0732">Signal</keyword>
<dbReference type="AlphaFoldDB" id="A0A1H6X129"/>
<evidence type="ECO:0000256" key="2">
    <source>
        <dbReference type="SAM" id="SignalP"/>
    </source>
</evidence>
<dbReference type="PANTHER" id="PTHR37549">
    <property type="entry name" value="LIPOPROTEIN LPRI"/>
    <property type="match status" value="1"/>
</dbReference>
<protein>
    <recommendedName>
        <fullName evidence="3">Lysozyme inhibitor LprI-like N-terminal domain-containing protein</fullName>
    </recommendedName>
</protein>
<feature type="chain" id="PRO_5011394592" description="Lysozyme inhibitor LprI-like N-terminal domain-containing protein" evidence="2">
    <location>
        <begin position="21"/>
        <end position="263"/>
    </location>
</feature>
<name>A0A1H6X129_9GAMM</name>
<evidence type="ECO:0000313" key="6">
    <source>
        <dbReference type="Proteomes" id="UP000199005"/>
    </source>
</evidence>
<dbReference type="RefSeq" id="WP_090733519.1">
    <property type="nucleotide sequence ID" value="NZ_FNYO01000038.1"/>
</dbReference>
<sequence length="263" mass="28381">MRKSLALALLIGSGTLPAAAEVYQAGSQAAAEFAQQNLAGVYRLQKYFSFGRTVDPGFLRVALDADGNVLFVQNDTPMGLTLQSVDTDNHSANLLDERGGLVTFKSVFGTAKLTLEDGTTHHAIFVRALAPQDIAVVERAYGATQRSEQAATPATPTPAPEPSAEAAKVIRPSFDCLKASTAIEGMICGNAELADLDTRLADAYKWLLGVSDDPAVEKREQIAWIRNKRNACKTVDCLIQAYTDRADDLEATAQYLSKPKEFR</sequence>
<gene>
    <name evidence="5" type="ORF">SAMN04244572_03193</name>
    <name evidence="4" type="ORF">SAMN04244579_03116</name>
</gene>
<proteinExistence type="predicted"/>
<evidence type="ECO:0000256" key="1">
    <source>
        <dbReference type="SAM" id="MobiDB-lite"/>
    </source>
</evidence>
<dbReference type="EMBL" id="FNYQ01000063">
    <property type="protein sequence ID" value="SEJ22851.1"/>
    <property type="molecule type" value="Genomic_DNA"/>
</dbReference>
<evidence type="ECO:0000259" key="3">
    <source>
        <dbReference type="Pfam" id="PF07007"/>
    </source>
</evidence>
<dbReference type="InterPro" id="IPR009739">
    <property type="entry name" value="LprI-like_N"/>
</dbReference>
<dbReference type="Proteomes" id="UP000199250">
    <property type="component" value="Unassembled WGS sequence"/>
</dbReference>